<sequence>MILILNFFSRVTEDAPLDAPVTITAYSKWDTIASRLAPAERPVVLHRVGSTNTANVFGSTFSYGYQDIIFEVMPNNYIASVTLYQPATPYHVADWNTSTATIVTGHSSSVGSSIAAASSSSSSSSGRNVLLQDAKPNQANIRITA</sequence>
<evidence type="ECO:0000313" key="3">
    <source>
        <dbReference type="Proteomes" id="UP000075901"/>
    </source>
</evidence>
<evidence type="ECO:0000256" key="1">
    <source>
        <dbReference type="ARBA" id="ARBA00024339"/>
    </source>
</evidence>
<reference evidence="2" key="2">
    <citation type="submission" date="2020-05" db="UniProtKB">
        <authorList>
            <consortium name="EnsemblMetazoa"/>
        </authorList>
    </citation>
    <scope>IDENTIFICATION</scope>
    <source>
        <strain evidence="2">maculatus3</strain>
    </source>
</reference>
<dbReference type="Pfam" id="PF03676">
    <property type="entry name" value="PHAF1"/>
    <property type="match status" value="1"/>
</dbReference>
<comment type="similarity">
    <text evidence="1">Belongs to the PHAF1 family.</text>
</comment>
<protein>
    <submittedName>
        <fullName evidence="2">Uncharacterized protein</fullName>
    </submittedName>
</protein>
<dbReference type="AlphaFoldDB" id="A0A182T496"/>
<proteinExistence type="inferred from homology"/>
<dbReference type="PANTHER" id="PTHR13465:SF2">
    <property type="entry name" value="PHAGOSOME ASSEMBLY FACTOR 1"/>
    <property type="match status" value="1"/>
</dbReference>
<dbReference type="InterPro" id="IPR005373">
    <property type="entry name" value="PHAF1"/>
</dbReference>
<dbReference type="EnsemblMetazoa" id="AMAM019331-RA">
    <property type="protein sequence ID" value="AMAM019331-PA"/>
    <property type="gene ID" value="AMAM019331"/>
</dbReference>
<evidence type="ECO:0000313" key="2">
    <source>
        <dbReference type="EnsemblMetazoa" id="AMAM019331-PA"/>
    </source>
</evidence>
<organism evidence="2 3">
    <name type="scientific">Anopheles maculatus</name>
    <dbReference type="NCBI Taxonomy" id="74869"/>
    <lineage>
        <taxon>Eukaryota</taxon>
        <taxon>Metazoa</taxon>
        <taxon>Ecdysozoa</taxon>
        <taxon>Arthropoda</taxon>
        <taxon>Hexapoda</taxon>
        <taxon>Insecta</taxon>
        <taxon>Pterygota</taxon>
        <taxon>Neoptera</taxon>
        <taxon>Endopterygota</taxon>
        <taxon>Diptera</taxon>
        <taxon>Nematocera</taxon>
        <taxon>Culicoidea</taxon>
        <taxon>Culicidae</taxon>
        <taxon>Anophelinae</taxon>
        <taxon>Anopheles</taxon>
        <taxon>Anopheles maculatus group</taxon>
    </lineage>
</organism>
<accession>A0A182T496</accession>
<dbReference type="VEuPathDB" id="VectorBase:AMAM019331"/>
<dbReference type="InterPro" id="IPR039156">
    <property type="entry name" value="PHAF1/BROMI"/>
</dbReference>
<dbReference type="PANTHER" id="PTHR13465">
    <property type="entry name" value="UPF0183 PROTEIN"/>
    <property type="match status" value="1"/>
</dbReference>
<dbReference type="Proteomes" id="UP000075901">
    <property type="component" value="Unassembled WGS sequence"/>
</dbReference>
<keyword evidence="3" id="KW-1185">Reference proteome</keyword>
<dbReference type="GO" id="GO:0043001">
    <property type="term" value="P:Golgi to plasma membrane protein transport"/>
    <property type="evidence" value="ECO:0007669"/>
    <property type="project" value="TreeGrafter"/>
</dbReference>
<dbReference type="GO" id="GO:0005802">
    <property type="term" value="C:trans-Golgi network"/>
    <property type="evidence" value="ECO:0007669"/>
    <property type="project" value="TreeGrafter"/>
</dbReference>
<name>A0A182T496_9DIPT</name>
<reference evidence="3" key="1">
    <citation type="submission" date="2013-09" db="EMBL/GenBank/DDBJ databases">
        <title>The Genome Sequence of Anopheles maculatus species B.</title>
        <authorList>
            <consortium name="The Broad Institute Genomics Platform"/>
            <person name="Neafsey D.E."/>
            <person name="Besansky N."/>
            <person name="Howell P."/>
            <person name="Walton C."/>
            <person name="Young S.K."/>
            <person name="Zeng Q."/>
            <person name="Gargeya S."/>
            <person name="Fitzgerald M."/>
            <person name="Haas B."/>
            <person name="Abouelleil A."/>
            <person name="Allen A.W."/>
            <person name="Alvarado L."/>
            <person name="Arachchi H.M."/>
            <person name="Berlin A.M."/>
            <person name="Chapman S.B."/>
            <person name="Gainer-Dewar J."/>
            <person name="Goldberg J."/>
            <person name="Griggs A."/>
            <person name="Gujja S."/>
            <person name="Hansen M."/>
            <person name="Howarth C."/>
            <person name="Imamovic A."/>
            <person name="Ireland A."/>
            <person name="Larimer J."/>
            <person name="McCowan C."/>
            <person name="Murphy C."/>
            <person name="Pearson M."/>
            <person name="Poon T.W."/>
            <person name="Priest M."/>
            <person name="Roberts A."/>
            <person name="Saif S."/>
            <person name="Shea T."/>
            <person name="Sisk P."/>
            <person name="Sykes S."/>
            <person name="Wortman J."/>
            <person name="Nusbaum C."/>
            <person name="Birren B."/>
        </authorList>
    </citation>
    <scope>NUCLEOTIDE SEQUENCE [LARGE SCALE GENOMIC DNA]</scope>
    <source>
        <strain evidence="3">maculatus3</strain>
    </source>
</reference>